<dbReference type="PANTHER" id="PTHR22855:SF13">
    <property type="entry name" value="METHYLCROTONOYL-COA CARBOXYLASE BETA CHAIN, MITOCHONDRIAL"/>
    <property type="match status" value="1"/>
</dbReference>
<feature type="domain" description="CoA carboxyltransferase N-terminal" evidence="1">
    <location>
        <begin position="18"/>
        <end position="277"/>
    </location>
</feature>
<dbReference type="Proteomes" id="UP001557465">
    <property type="component" value="Unassembled WGS sequence"/>
</dbReference>
<dbReference type="InterPro" id="IPR034733">
    <property type="entry name" value="AcCoA_carboxyl_beta"/>
</dbReference>
<comment type="caution">
    <text evidence="3">The sequence shown here is derived from an EMBL/GenBank/DDBJ whole genome shotgun (WGS) entry which is preliminary data.</text>
</comment>
<dbReference type="PANTHER" id="PTHR22855">
    <property type="entry name" value="ACETYL, PROPIONYL, PYRUVATE, AND GLUTACONYL CARBOXYLASE-RELATED"/>
    <property type="match status" value="1"/>
</dbReference>
<dbReference type="Gene3D" id="3.90.226.10">
    <property type="entry name" value="2-enoyl-CoA Hydratase, Chain A, domain 1"/>
    <property type="match status" value="2"/>
</dbReference>
<dbReference type="PROSITE" id="PS50989">
    <property type="entry name" value="COA_CT_CTER"/>
    <property type="match status" value="1"/>
</dbReference>
<name>A0ABV3TMK6_9RHOB</name>
<gene>
    <name evidence="3" type="ORF">AB4874_14265</name>
</gene>
<dbReference type="InterPro" id="IPR011763">
    <property type="entry name" value="COA_CT_C"/>
</dbReference>
<dbReference type="EMBL" id="JBFRYC010000009">
    <property type="protein sequence ID" value="MEX1662801.1"/>
    <property type="molecule type" value="Genomic_DNA"/>
</dbReference>
<dbReference type="SUPFAM" id="SSF52096">
    <property type="entry name" value="ClpP/crotonase"/>
    <property type="match status" value="2"/>
</dbReference>
<proteinExistence type="predicted"/>
<organism evidence="3 4">
    <name type="scientific">Thioclava arctica</name>
    <dbReference type="NCBI Taxonomy" id="3238301"/>
    <lineage>
        <taxon>Bacteria</taxon>
        <taxon>Pseudomonadati</taxon>
        <taxon>Pseudomonadota</taxon>
        <taxon>Alphaproteobacteria</taxon>
        <taxon>Rhodobacterales</taxon>
        <taxon>Paracoccaceae</taxon>
        <taxon>Thioclava</taxon>
    </lineage>
</organism>
<dbReference type="GO" id="GO:0016740">
    <property type="term" value="F:transferase activity"/>
    <property type="evidence" value="ECO:0007669"/>
    <property type="project" value="UniProtKB-KW"/>
</dbReference>
<dbReference type="InterPro" id="IPR011762">
    <property type="entry name" value="COA_CT_N"/>
</dbReference>
<evidence type="ECO:0000259" key="2">
    <source>
        <dbReference type="PROSITE" id="PS50989"/>
    </source>
</evidence>
<evidence type="ECO:0000313" key="3">
    <source>
        <dbReference type="EMBL" id="MEX1662801.1"/>
    </source>
</evidence>
<evidence type="ECO:0000259" key="1">
    <source>
        <dbReference type="PROSITE" id="PS50980"/>
    </source>
</evidence>
<dbReference type="Pfam" id="PF01039">
    <property type="entry name" value="Carboxyl_trans"/>
    <property type="match status" value="1"/>
</dbReference>
<accession>A0ABV3TMK6</accession>
<evidence type="ECO:0000313" key="4">
    <source>
        <dbReference type="Proteomes" id="UP001557465"/>
    </source>
</evidence>
<sequence>MKLASQALPASEGFKTNRAAHLDALATIREAADWAAAGGGAAALERHLSRGKMAPRERVAGLLDPGAPFLEIGATAAHGLYNDAAPCAGVIAGIGQVHGQEVMVVANDATVKGGTYYPMTVKKHLRAQEIAEENHLPCIYLVDSGGANLPNQDEVFPDRDHFGRIFYNQARMSAKGIAQIAVVMGSCTAGGAYVPAMSDVTIIVKDQGTIFLAGPPLVKAATGEVVTAEDLGGGDVHTRLSGVADYLAEDDAHALALARRAVSHLNRAKPSTVQWQSPEEPAYDPEEILGVVPADLRTPYDIREVIARLVDGSRFDEFKPRFGETIVTGFAHVKGCPVGIIANNGVLFSEAAQKAAHFIELCSSRNIPLVFLQNITGFMVGRKYENEGIARHGAKMVTAVASTNVPKITMLVGGSFGAGNYGMAGRAYSPRFLWTWPNARISVMGGAQAAGVLATVKRDGIERRGGTWSPEEEAEFKRPTIDMFERQSHPLYASARLWDDGIIDPRNSRDVLALSLSAALNAPIEPTRFGVFRM</sequence>
<protein>
    <submittedName>
        <fullName evidence="3">Carboxyl transferase domain-containing protein</fullName>
    </submittedName>
</protein>
<dbReference type="InterPro" id="IPR045190">
    <property type="entry name" value="MCCB/AccD1-like"/>
</dbReference>
<reference evidence="3 4" key="1">
    <citation type="journal article" date="2011" name="Int. J. Syst. Evol. Microbiol.">
        <title>Zhongshania antarctica gen. nov., sp. nov. and Zhongshania guokunii sp. nov., gammaproteobacteria respectively isolated from coastal attached (fast) ice and surface seawater of the Antarctic.</title>
        <authorList>
            <person name="Li H.J."/>
            <person name="Zhang X.Y."/>
            <person name="Chen C.X."/>
            <person name="Zhang Y.J."/>
            <person name="Gao Z.M."/>
            <person name="Yu Y."/>
            <person name="Chen X.L."/>
            <person name="Chen B."/>
            <person name="Zhang Y.Z."/>
        </authorList>
    </citation>
    <scope>NUCLEOTIDE SEQUENCE [LARGE SCALE GENOMIC DNA]</scope>
    <source>
        <strain evidence="3 4">15-R06ZXC-3</strain>
    </source>
</reference>
<dbReference type="RefSeq" id="WP_368392492.1">
    <property type="nucleotide sequence ID" value="NZ_JBFRYC010000009.1"/>
</dbReference>
<keyword evidence="3" id="KW-0808">Transferase</keyword>
<dbReference type="InterPro" id="IPR029045">
    <property type="entry name" value="ClpP/crotonase-like_dom_sf"/>
</dbReference>
<keyword evidence="4" id="KW-1185">Reference proteome</keyword>
<dbReference type="PROSITE" id="PS50980">
    <property type="entry name" value="COA_CT_NTER"/>
    <property type="match status" value="1"/>
</dbReference>
<feature type="domain" description="CoA carboxyltransferase C-terminal" evidence="2">
    <location>
        <begin position="274"/>
        <end position="526"/>
    </location>
</feature>